<dbReference type="Gene3D" id="2.40.30.170">
    <property type="match status" value="1"/>
</dbReference>
<dbReference type="EMBL" id="JAJNDC010000001">
    <property type="protein sequence ID" value="MCW9712254.1"/>
    <property type="molecule type" value="Genomic_DNA"/>
</dbReference>
<dbReference type="PANTHER" id="PTHR30469:SF15">
    <property type="entry name" value="HLYD FAMILY OF SECRETION PROTEINS"/>
    <property type="match status" value="1"/>
</dbReference>
<protein>
    <submittedName>
        <fullName evidence="3">Efflux RND transporter periplasmic adaptor subunit</fullName>
    </submittedName>
</protein>
<keyword evidence="4" id="KW-1185">Reference proteome</keyword>
<comment type="similarity">
    <text evidence="1">Belongs to the membrane fusion protein (MFP) (TC 8.A.1) family.</text>
</comment>
<dbReference type="RefSeq" id="WP_265788061.1">
    <property type="nucleotide sequence ID" value="NZ_BAABRS010000001.1"/>
</dbReference>
<sequence length="382" mass="42228">MKIIPAPFHQIALFILLGGLLFGGCQTEGNTEEEPVSEEEQESAEVYPEVLFAIADDEPIYQYVESQGVVEANKSVELKPKISGYVERSRIVEGKPVNKGDTLLTFIDKEWEYALKEARNNYKQAVSEYKIENRSQGVIESLSSSDQVIARDDSLVRIYSGLANAKLKMERAQLDLSYTVMTAPFSGVLSTQERLAPGTYIGAGTEAGTLVDDRTVRIRFDVLESELGKIERGMDVRLYAPGGEELKGEVVAIEPVVNAETKTGTVIVQADNRQRLLRPGMTVEGRIQTLRQEGKTRVPRSAILSRDGGRTLLFKLNTENNEVEWVYVEPESQNSEWAIVNHEDVAPGDTVAIDRHFSLSHLQIVEPRLQLGNSGGSSATGN</sequence>
<dbReference type="InterPro" id="IPR058792">
    <property type="entry name" value="Beta-barrel_RND_2"/>
</dbReference>
<evidence type="ECO:0000256" key="1">
    <source>
        <dbReference type="ARBA" id="ARBA00009477"/>
    </source>
</evidence>
<reference evidence="3 4" key="1">
    <citation type="submission" date="2021-11" db="EMBL/GenBank/DDBJ databases">
        <title>Aliifidinibius sp. nov., a new bacterium isolated from saline soil.</title>
        <authorList>
            <person name="Galisteo C."/>
            <person name="De La Haba R."/>
            <person name="Sanchez-Porro C."/>
            <person name="Ventosa A."/>
        </authorList>
    </citation>
    <scope>NUCLEOTIDE SEQUENCE [LARGE SCALE GENOMIC DNA]</scope>
    <source>
        <strain evidence="3 4">KACC 190600</strain>
    </source>
</reference>
<feature type="domain" description="CusB-like beta-barrel" evidence="2">
    <location>
        <begin position="218"/>
        <end position="288"/>
    </location>
</feature>
<dbReference type="Gene3D" id="1.10.287.470">
    <property type="entry name" value="Helix hairpin bin"/>
    <property type="match status" value="1"/>
</dbReference>
<dbReference type="Gene3D" id="2.40.420.20">
    <property type="match status" value="1"/>
</dbReference>
<accession>A0ABT3PWM0</accession>
<dbReference type="NCBIfam" id="TIGR01730">
    <property type="entry name" value="RND_mfp"/>
    <property type="match status" value="1"/>
</dbReference>
<dbReference type="PROSITE" id="PS51257">
    <property type="entry name" value="PROKAR_LIPOPROTEIN"/>
    <property type="match status" value="1"/>
</dbReference>
<evidence type="ECO:0000313" key="3">
    <source>
        <dbReference type="EMBL" id="MCW9712254.1"/>
    </source>
</evidence>
<proteinExistence type="inferred from homology"/>
<dbReference type="Pfam" id="PF25954">
    <property type="entry name" value="Beta-barrel_RND_2"/>
    <property type="match status" value="1"/>
</dbReference>
<evidence type="ECO:0000313" key="4">
    <source>
        <dbReference type="Proteomes" id="UP001207337"/>
    </source>
</evidence>
<evidence type="ECO:0000259" key="2">
    <source>
        <dbReference type="Pfam" id="PF25954"/>
    </source>
</evidence>
<name>A0ABT3PWM0_9BACT</name>
<organism evidence="3 4">
    <name type="scientific">Fodinibius salicampi</name>
    <dbReference type="NCBI Taxonomy" id="1920655"/>
    <lineage>
        <taxon>Bacteria</taxon>
        <taxon>Pseudomonadati</taxon>
        <taxon>Balneolota</taxon>
        <taxon>Balneolia</taxon>
        <taxon>Balneolales</taxon>
        <taxon>Balneolaceae</taxon>
        <taxon>Fodinibius</taxon>
    </lineage>
</organism>
<gene>
    <name evidence="3" type="ORF">LQ318_04970</name>
</gene>
<dbReference type="PANTHER" id="PTHR30469">
    <property type="entry name" value="MULTIDRUG RESISTANCE PROTEIN MDTA"/>
    <property type="match status" value="1"/>
</dbReference>
<dbReference type="SUPFAM" id="SSF111369">
    <property type="entry name" value="HlyD-like secretion proteins"/>
    <property type="match status" value="1"/>
</dbReference>
<dbReference type="Proteomes" id="UP001207337">
    <property type="component" value="Unassembled WGS sequence"/>
</dbReference>
<dbReference type="InterPro" id="IPR006143">
    <property type="entry name" value="RND_pump_MFP"/>
</dbReference>
<dbReference type="Gene3D" id="2.40.50.100">
    <property type="match status" value="1"/>
</dbReference>
<comment type="caution">
    <text evidence="3">The sequence shown here is derived from an EMBL/GenBank/DDBJ whole genome shotgun (WGS) entry which is preliminary data.</text>
</comment>